<feature type="compositionally biased region" description="Basic and acidic residues" evidence="1">
    <location>
        <begin position="1013"/>
        <end position="1022"/>
    </location>
</feature>
<feature type="compositionally biased region" description="Basic and acidic residues" evidence="1">
    <location>
        <begin position="816"/>
        <end position="831"/>
    </location>
</feature>
<evidence type="ECO:0000313" key="2">
    <source>
        <dbReference type="EMBL" id="CBZ29364.1"/>
    </source>
</evidence>
<feature type="compositionally biased region" description="Basic and acidic residues" evidence="1">
    <location>
        <begin position="891"/>
        <end position="902"/>
    </location>
</feature>
<dbReference type="PhylomeDB" id="E9B2A2"/>
<feature type="region of interest" description="Disordered" evidence="1">
    <location>
        <begin position="694"/>
        <end position="835"/>
    </location>
</feature>
<feature type="region of interest" description="Disordered" evidence="1">
    <location>
        <begin position="1391"/>
        <end position="1468"/>
    </location>
</feature>
<feature type="region of interest" description="Disordered" evidence="1">
    <location>
        <begin position="484"/>
        <end position="554"/>
    </location>
</feature>
<feature type="region of interest" description="Disordered" evidence="1">
    <location>
        <begin position="884"/>
        <end position="919"/>
    </location>
</feature>
<dbReference type="GeneID" id="13451797"/>
<feature type="region of interest" description="Disordered" evidence="1">
    <location>
        <begin position="64"/>
        <end position="127"/>
    </location>
</feature>
<feature type="region of interest" description="Disordered" evidence="1">
    <location>
        <begin position="1516"/>
        <end position="1616"/>
    </location>
</feature>
<reference evidence="2 3" key="1">
    <citation type="journal article" date="2011" name="Genome Res.">
        <title>Chromosome and gene copy number variation allow major structural change between species and strains of Leishmania.</title>
        <authorList>
            <person name="Rogers M.B."/>
            <person name="Hilley J.D."/>
            <person name="Dickens N.J."/>
            <person name="Wilkes J."/>
            <person name="Bates P.A."/>
            <person name="Depledge D.P."/>
            <person name="Harris D."/>
            <person name="Her Y."/>
            <person name="Herzyk P."/>
            <person name="Imamura H."/>
            <person name="Otto T.D."/>
            <person name="Sanders M."/>
            <person name="Seeger K."/>
            <person name="Dujardin J.C."/>
            <person name="Berriman M."/>
            <person name="Smith D.F."/>
            <person name="Hertz-Fowler C."/>
            <person name="Mottram J.C."/>
        </authorList>
    </citation>
    <scope>NUCLEOTIDE SEQUENCE [LARGE SCALE GENOMIC DNA]</scope>
    <source>
        <strain evidence="2 3">MHOM/GT/2001/U1103</strain>
    </source>
</reference>
<evidence type="ECO:0000313" key="3">
    <source>
        <dbReference type="Proteomes" id="UP000007259"/>
    </source>
</evidence>
<dbReference type="VEuPathDB" id="TriTrypDB:LmxM.30.3030"/>
<sequence length="1756" mass="184945">MEYNGVKLPMPQLRLPADYVYNPLYFVPNSNAISKGGVGEDDAVEPLQRLSHAVLPATTYLHRPLHFSPSSSNATPVRSQGNRSLSRESRLARRSGDSSPATASAPRQRRSSSMAAAHAARRRRGHALTQEVAAWQRRSGVDCTDELSVTAPSQEVTVDATHTNLSTSVLRPTRATQLHDDYVLHYIEERDEAAQNIFFRRKGWPRPGAALDSPYRQHRISSASPLRNGFLTPTRTENSSAASLPTPRFTKAAQLRQQSAVQLLEKLERCELEKAAEETLAQAVAEASSRRALMRLRTGAHSNSSSQLLAVQRSGGPRDASAALPFNGTDPSHHIPRRHHTSCTGSSGDAINGEGHRLKATTRGASTHSAPREEWRSAASTSFDERGKTLNRQPFVAEATHASSKGLVPDAPGLVPCSKHRSRKASKETLKAPHGELSAAKSTEAMAVLPTLAARNGGERVPSRHHRRQRCSYAVERDAGGVSPVAVRDVRGTAHPTPSTAAVPREREQRGIGNPPAVRGTEMTSNGDAPLAQRVTSSKSPHRRDGDDASSSSVSSIIFTVLSGPREGIAEAHPPEARHDWQQVTAQGSRMREGGDDADDSSLEFQSTGGSDWEHSASLLTCSAPAAALPPSAVRSAEWSPVTSPDLSRVPSPTHASASVTSDEAHISLATAAAPHKQKTKTSCAEKVFERAPHTVGANASPAPRRPLGQVLQDTREEPSARSSARNLERGGACLPPVDAYPATAHAPQTPCTERSSDVSLRSVSQDSYHAGNSISSRSGEVEAQPPSRSESTDRSAQFAATPLQQPVRNEVAEGDLEKAPNDAEEERHEGSALSMQSSFASIASYHTEVHVGVLEVANGAADEPLEVATSQTELLPYYRTAKPSSATVESRLHRRDEHDWSLKSNAHTSSHGDDAIRAGDGKQALRGHALAVPSSSSWLLSASEGIGSALCEFVPSPASGESDARSSVATDAYTAGGRGSCRVLPTCGLPLPPTNCTHVAAAREARQRAVVEAGHISDSRTRQLTAADVGEKPPYPPRVEGPVGKEPLDSSDQPSMQESGPCTSAPPSAAGAPSAAVVASAENGTRGDVRPEVVVDRAAALAHGKTTDGAPGAAVPLDAVAVLCTDRKGDVDRPSAKEGGYRRDRNESLATVTVVAARETSSSSLVGAEQPAAIKNALTVSLPVKDAPSSRAVFSHSSRFAIGREDRPAEKAMGGLTCDVDSVPPQSHAKSIRSVQETGDSFSDDTAGSRTVVLASLPHSLTDTHADAAVAKAKGQQSAVELRDGAEAAPAPCIAKIRSVTSSVRTSAQPAEVSAIPLNAAAVQPEDATLHRSRSASAEVSGANRADHMAAVGMNTPLPLSTWPRTAELAFSTASTLATDHGSFSLHFTEAEQSPRERSVYARQAASLSNGGGEELGEGVPHSHAPTPLQFRPPRQRRQATPPYEGVELAGTSAAEERKSDAPLASAFSRSDTSTRCLCAASTELQTDLHVREHTNERAAATSAVPFGASINGISSERVQSKREGGRRAAAEDSVALDRSAPPSAGMTLEQAAVSAEYSHESPARLLSSSTSSSTHFLARSPSSSPSQSSSFSTTPTATSPFLPNSLGRLDLPEQGDGGKVDFKLRAEDDCSGLVAGNAADANRSTFSCSTSCDSPEHAAPVQLTEPASTDAAVITTPFRPSSPVPGSDFNTPCSQISEHITWSTGTWADREHVSTSPDHAEAGAAESDLGVLRKGACSAPSVPLMRVRYLNQDM</sequence>
<feature type="compositionally biased region" description="Polar residues" evidence="1">
    <location>
        <begin position="68"/>
        <end position="82"/>
    </location>
</feature>
<dbReference type="OrthoDB" id="266368at2759"/>
<feature type="compositionally biased region" description="Polar residues" evidence="1">
    <location>
        <begin position="1225"/>
        <end position="1247"/>
    </location>
</feature>
<name>E9B2A2_LEIMU</name>
<dbReference type="Proteomes" id="UP000007259">
    <property type="component" value="Chromosome 30"/>
</dbReference>
<feature type="compositionally biased region" description="Low complexity" evidence="1">
    <location>
        <begin position="1427"/>
        <end position="1444"/>
    </location>
</feature>
<feature type="region of interest" description="Disordered" evidence="1">
    <location>
        <begin position="1013"/>
        <end position="1090"/>
    </location>
</feature>
<keyword evidence="3" id="KW-1185">Reference proteome</keyword>
<feature type="compositionally biased region" description="Polar residues" evidence="1">
    <location>
        <begin position="1051"/>
        <end position="1063"/>
    </location>
</feature>
<feature type="compositionally biased region" description="Low complexity" evidence="1">
    <location>
        <begin position="98"/>
        <end position="118"/>
    </location>
</feature>
<feature type="compositionally biased region" description="Basic and acidic residues" evidence="1">
    <location>
        <begin position="1391"/>
        <end position="1401"/>
    </location>
</feature>
<feature type="region of interest" description="Disordered" evidence="1">
    <location>
        <begin position="638"/>
        <end position="663"/>
    </location>
</feature>
<accession>E9B2A2</accession>
<dbReference type="OMA" id="PCIAKIR"/>
<feature type="region of interest" description="Disordered" evidence="1">
    <location>
        <begin position="1222"/>
        <end position="1247"/>
    </location>
</feature>
<feature type="region of interest" description="Disordered" evidence="1">
    <location>
        <begin position="327"/>
        <end position="385"/>
    </location>
</feature>
<dbReference type="KEGG" id="lmi:LMXM_30_3030"/>
<evidence type="ECO:0000256" key="1">
    <source>
        <dbReference type="SAM" id="MobiDB-lite"/>
    </source>
</evidence>
<feature type="compositionally biased region" description="Basic and acidic residues" evidence="1">
    <location>
        <begin position="85"/>
        <end position="96"/>
    </location>
</feature>
<protein>
    <submittedName>
        <fullName evidence="2">Uncharacterized protein</fullName>
    </submittedName>
</protein>
<feature type="compositionally biased region" description="Low complexity" evidence="1">
    <location>
        <begin position="1569"/>
        <end position="1602"/>
    </location>
</feature>
<gene>
    <name evidence="2" type="ORF">LMXM_30_3030</name>
</gene>
<feature type="region of interest" description="Disordered" evidence="1">
    <location>
        <begin position="569"/>
        <end position="614"/>
    </location>
</feature>
<feature type="compositionally biased region" description="Basic and acidic residues" evidence="1">
    <location>
        <begin position="569"/>
        <end position="581"/>
    </location>
</feature>
<dbReference type="EMBL" id="FR799583">
    <property type="protein sequence ID" value="CBZ29364.1"/>
    <property type="molecule type" value="Genomic_DNA"/>
</dbReference>
<feature type="compositionally biased region" description="Low complexity" evidence="1">
    <location>
        <begin position="1066"/>
        <end position="1082"/>
    </location>
</feature>
<feature type="compositionally biased region" description="Basic and acidic residues" evidence="1">
    <location>
        <begin position="1520"/>
        <end position="1532"/>
    </location>
</feature>
<dbReference type="RefSeq" id="XP_003877821.1">
    <property type="nucleotide sequence ID" value="XM_003877772.1"/>
</dbReference>
<proteinExistence type="predicted"/>
<organism evidence="2 3">
    <name type="scientific">Leishmania mexicana (strain MHOM/GT/2001/U1103)</name>
    <dbReference type="NCBI Taxonomy" id="929439"/>
    <lineage>
        <taxon>Eukaryota</taxon>
        <taxon>Discoba</taxon>
        <taxon>Euglenozoa</taxon>
        <taxon>Kinetoplastea</taxon>
        <taxon>Metakinetoplastina</taxon>
        <taxon>Trypanosomatida</taxon>
        <taxon>Trypanosomatidae</taxon>
        <taxon>Leishmaniinae</taxon>
        <taxon>Leishmania</taxon>
    </lineage>
</organism>
<feature type="compositionally biased region" description="Polar residues" evidence="1">
    <location>
        <begin position="750"/>
        <end position="779"/>
    </location>
</feature>